<evidence type="ECO:0000313" key="2">
    <source>
        <dbReference type="Proteomes" id="UP000054988"/>
    </source>
</evidence>
<reference evidence="1 2" key="1">
    <citation type="submission" date="2015-12" db="EMBL/GenBank/DDBJ databases">
        <title>Draft genome sequence of Moniliophthora roreri, the causal agent of frosty pod rot of cacao.</title>
        <authorList>
            <person name="Aime M.C."/>
            <person name="Diaz-Valderrama J.R."/>
            <person name="Kijpornyongpan T."/>
            <person name="Phillips-Mora W."/>
        </authorList>
    </citation>
    <scope>NUCLEOTIDE SEQUENCE [LARGE SCALE GENOMIC DNA]</scope>
    <source>
        <strain evidence="1 2">MCA 2952</strain>
    </source>
</reference>
<gene>
    <name evidence="1" type="ORF">WG66_19779</name>
</gene>
<accession>A0A0W0EUD9</accession>
<proteinExistence type="predicted"/>
<dbReference type="AlphaFoldDB" id="A0A0W0EUD9"/>
<comment type="caution">
    <text evidence="1">The sequence shown here is derived from an EMBL/GenBank/DDBJ whole genome shotgun (WGS) entry which is preliminary data.</text>
</comment>
<dbReference type="Proteomes" id="UP000054988">
    <property type="component" value="Unassembled WGS sequence"/>
</dbReference>
<name>A0A0W0EUD9_MONRR</name>
<protein>
    <submittedName>
        <fullName evidence="1">Uncharacterized protein</fullName>
    </submittedName>
</protein>
<dbReference type="EMBL" id="LATX01002527">
    <property type="protein sequence ID" value="KTB27667.1"/>
    <property type="molecule type" value="Genomic_DNA"/>
</dbReference>
<sequence length="66" mass="7730">MKFRFCECFAALHDLVESREELVYLSPYIHAPEQALSDKRRRRNAPDFHVVGMKLYGGKQRSKSES</sequence>
<evidence type="ECO:0000313" key="1">
    <source>
        <dbReference type="EMBL" id="KTB27667.1"/>
    </source>
</evidence>
<organism evidence="1 2">
    <name type="scientific">Moniliophthora roreri</name>
    <name type="common">Frosty pod rot fungus</name>
    <name type="synonym">Monilia roreri</name>
    <dbReference type="NCBI Taxonomy" id="221103"/>
    <lineage>
        <taxon>Eukaryota</taxon>
        <taxon>Fungi</taxon>
        <taxon>Dikarya</taxon>
        <taxon>Basidiomycota</taxon>
        <taxon>Agaricomycotina</taxon>
        <taxon>Agaricomycetes</taxon>
        <taxon>Agaricomycetidae</taxon>
        <taxon>Agaricales</taxon>
        <taxon>Marasmiineae</taxon>
        <taxon>Marasmiaceae</taxon>
        <taxon>Moniliophthora</taxon>
    </lineage>
</organism>